<evidence type="ECO:0000313" key="2">
    <source>
        <dbReference type="EMBL" id="CAG9122377.1"/>
    </source>
</evidence>
<dbReference type="AlphaFoldDB" id="A0A8S4F2N9"/>
<keyword evidence="3" id="KW-1185">Reference proteome</keyword>
<sequence length="118" mass="13857">MHLGSRFALFQYRMTMFLPAYQTDIKDFHNQFGSEHPQKWVCGSECYAVKMTRSKIFIIYLVFIHFIAWLIMCLFGSSSRIRQVRVAEAKILSAIVRGDRRRSRKSVAQDYSSYCPNC</sequence>
<protein>
    <submittedName>
        <fullName evidence="2">(diamondback moth) hypothetical protein</fullName>
    </submittedName>
</protein>
<organism evidence="2 3">
    <name type="scientific">Plutella xylostella</name>
    <name type="common">Diamondback moth</name>
    <name type="synonym">Plutella maculipennis</name>
    <dbReference type="NCBI Taxonomy" id="51655"/>
    <lineage>
        <taxon>Eukaryota</taxon>
        <taxon>Metazoa</taxon>
        <taxon>Ecdysozoa</taxon>
        <taxon>Arthropoda</taxon>
        <taxon>Hexapoda</taxon>
        <taxon>Insecta</taxon>
        <taxon>Pterygota</taxon>
        <taxon>Neoptera</taxon>
        <taxon>Endopterygota</taxon>
        <taxon>Lepidoptera</taxon>
        <taxon>Glossata</taxon>
        <taxon>Ditrysia</taxon>
        <taxon>Yponomeutoidea</taxon>
        <taxon>Plutellidae</taxon>
        <taxon>Plutella</taxon>
    </lineage>
</organism>
<dbReference type="EMBL" id="CAJHNJ030000026">
    <property type="protein sequence ID" value="CAG9122377.1"/>
    <property type="molecule type" value="Genomic_DNA"/>
</dbReference>
<comment type="caution">
    <text evidence="2">The sequence shown here is derived from an EMBL/GenBank/DDBJ whole genome shotgun (WGS) entry which is preliminary data.</text>
</comment>
<reference evidence="2" key="1">
    <citation type="submission" date="2020-11" db="EMBL/GenBank/DDBJ databases">
        <authorList>
            <person name="Whiteford S."/>
        </authorList>
    </citation>
    <scope>NUCLEOTIDE SEQUENCE</scope>
</reference>
<feature type="transmembrane region" description="Helical" evidence="1">
    <location>
        <begin position="57"/>
        <end position="75"/>
    </location>
</feature>
<proteinExistence type="predicted"/>
<gene>
    <name evidence="2" type="ORF">PLXY2_LOCUS7591</name>
</gene>
<name>A0A8S4F2N9_PLUXY</name>
<keyword evidence="1" id="KW-0812">Transmembrane</keyword>
<accession>A0A8S4F2N9</accession>
<evidence type="ECO:0000313" key="3">
    <source>
        <dbReference type="Proteomes" id="UP000653454"/>
    </source>
</evidence>
<keyword evidence="1" id="KW-0472">Membrane</keyword>
<dbReference type="Proteomes" id="UP000653454">
    <property type="component" value="Unassembled WGS sequence"/>
</dbReference>
<keyword evidence="1" id="KW-1133">Transmembrane helix</keyword>
<evidence type="ECO:0000256" key="1">
    <source>
        <dbReference type="SAM" id="Phobius"/>
    </source>
</evidence>